<dbReference type="GO" id="GO:0006508">
    <property type="term" value="P:proteolysis"/>
    <property type="evidence" value="ECO:0007669"/>
    <property type="project" value="InterPro"/>
</dbReference>
<evidence type="ECO:0000256" key="2">
    <source>
        <dbReference type="SAM" id="SignalP"/>
    </source>
</evidence>
<reference evidence="4 5" key="1">
    <citation type="submission" date="2016-08" db="EMBL/GenBank/DDBJ databases">
        <title>Draft genome of the agarase producing Sphingomonas sp. MCT13.</title>
        <authorList>
            <person name="D'Andrea M.M."/>
            <person name="Rossolini G.M."/>
            <person name="Thaller M.C."/>
        </authorList>
    </citation>
    <scope>NUCLEOTIDE SEQUENCE [LARGE SCALE GENOMIC DNA]</scope>
    <source>
        <strain evidence="4 5">MCT13</strain>
    </source>
</reference>
<sequence>MKRNMSALARASAALLLGAALMGTAGVTAAPQAGGDSLIPRAKIFGNPSRSGGQISPDGKHVSWLAPVNGVMNVWVAPIGNLAAGKPLTKETKRGLQSYFWAPDAQHIIYQQDAGGNENFRIHSVAIATGADIALTKAGDKVRAQIEGVSKDRPDVVLVGLNDRNPQFFDLYEVNYRTGASKMVMQNPGYGQWVTDNQLKPRFAMSQVPGGGTKLFRLDAQGKGTEVAAIGVEDALTTTPIGFNKDGSTLYWVDSRGRDKAALVKMDVTSLKTDVIAASDRADIQGLLTDPQTYEPIAYSVNYLRNEWTPLRADAKADFDFLKSKLPGEVSIISSTDDGSKLIVAASAAEQPASAYIYDRKAKSLTKLYDTRPDLAVYKLRPMWPVEIPTGDGKTLVSYLTLPAAADANNDGKADKAVPMVLFVHGGPWARDAYGYNSAHQWLADRGYAVLSVNYRGSTGFGKGFVNSAIGEWSGKMHQDLIDAVDWSIKGGVTTKDKVAIMGGSYGGYATLVGLTFTPDTFACGVDIVGPSNLKTLMESFPAYWRPILEGTFYKHIGDPGKPEDVTRMMAQSPISRVDAIKKPLLIGQGGNDPRVVKAESDQIVAAMKAKKLPVTYINYPDEGHGFVRPENRLSFFGISEGFLGKCLGGRVQPIGDDFKGSSLQVLEGASFVPGLAEAAPKVTAQK</sequence>
<dbReference type="SUPFAM" id="SSF53474">
    <property type="entry name" value="alpha/beta-Hydrolases"/>
    <property type="match status" value="1"/>
</dbReference>
<dbReference type="PANTHER" id="PTHR42776:SF27">
    <property type="entry name" value="DIPEPTIDYL PEPTIDASE FAMILY MEMBER 6"/>
    <property type="match status" value="1"/>
</dbReference>
<dbReference type="STRING" id="1888892.BFL28_15295"/>
<evidence type="ECO:0000259" key="3">
    <source>
        <dbReference type="Pfam" id="PF00326"/>
    </source>
</evidence>
<dbReference type="Pfam" id="PF00326">
    <property type="entry name" value="Peptidase_S9"/>
    <property type="match status" value="1"/>
</dbReference>
<feature type="chain" id="PRO_5009132122" evidence="2">
    <location>
        <begin position="30"/>
        <end position="687"/>
    </location>
</feature>
<comment type="caution">
    <text evidence="4">The sequence shown here is derived from an EMBL/GenBank/DDBJ whole genome shotgun (WGS) entry which is preliminary data.</text>
</comment>
<feature type="signal peptide" evidence="2">
    <location>
        <begin position="1"/>
        <end position="29"/>
    </location>
</feature>
<evidence type="ECO:0000256" key="1">
    <source>
        <dbReference type="ARBA" id="ARBA00022801"/>
    </source>
</evidence>
<name>A0A1E3LWV6_9SPHN</name>
<dbReference type="InterPro" id="IPR001375">
    <property type="entry name" value="Peptidase_S9_cat"/>
</dbReference>
<dbReference type="Gene3D" id="3.40.50.1820">
    <property type="entry name" value="alpha/beta hydrolase"/>
    <property type="match status" value="1"/>
</dbReference>
<dbReference type="EMBL" id="MDDS01000018">
    <property type="protein sequence ID" value="ODP38198.1"/>
    <property type="molecule type" value="Genomic_DNA"/>
</dbReference>
<feature type="domain" description="Peptidase S9 prolyl oligopeptidase catalytic" evidence="3">
    <location>
        <begin position="438"/>
        <end position="650"/>
    </location>
</feature>
<dbReference type="PANTHER" id="PTHR42776">
    <property type="entry name" value="SERINE PEPTIDASE S9 FAMILY MEMBER"/>
    <property type="match status" value="1"/>
</dbReference>
<keyword evidence="2" id="KW-0732">Signal</keyword>
<protein>
    <submittedName>
        <fullName evidence="4">Peptidase S9</fullName>
    </submittedName>
</protein>
<keyword evidence="5" id="KW-1185">Reference proteome</keyword>
<keyword evidence="1" id="KW-0378">Hydrolase</keyword>
<dbReference type="SUPFAM" id="SSF82171">
    <property type="entry name" value="DPP6 N-terminal domain-like"/>
    <property type="match status" value="1"/>
</dbReference>
<dbReference type="InterPro" id="IPR011042">
    <property type="entry name" value="6-blade_b-propeller_TolB-like"/>
</dbReference>
<dbReference type="AlphaFoldDB" id="A0A1E3LWV6"/>
<accession>A0A1E3LWV6</accession>
<gene>
    <name evidence="4" type="ORF">BFL28_15295</name>
</gene>
<evidence type="ECO:0000313" key="4">
    <source>
        <dbReference type="EMBL" id="ODP38198.1"/>
    </source>
</evidence>
<proteinExistence type="predicted"/>
<dbReference type="Gene3D" id="2.120.10.30">
    <property type="entry name" value="TolB, C-terminal domain"/>
    <property type="match status" value="1"/>
</dbReference>
<organism evidence="4 5">
    <name type="scientific">Sphingomonas turrisvirgatae</name>
    <dbReference type="NCBI Taxonomy" id="1888892"/>
    <lineage>
        <taxon>Bacteria</taxon>
        <taxon>Pseudomonadati</taxon>
        <taxon>Pseudomonadota</taxon>
        <taxon>Alphaproteobacteria</taxon>
        <taxon>Sphingomonadales</taxon>
        <taxon>Sphingomonadaceae</taxon>
        <taxon>Sphingomonas</taxon>
    </lineage>
</organism>
<dbReference type="RefSeq" id="WP_069320133.1">
    <property type="nucleotide sequence ID" value="NZ_MDDS01000018.1"/>
</dbReference>
<dbReference type="InterPro" id="IPR029058">
    <property type="entry name" value="AB_hydrolase_fold"/>
</dbReference>
<dbReference type="GO" id="GO:0004252">
    <property type="term" value="F:serine-type endopeptidase activity"/>
    <property type="evidence" value="ECO:0007669"/>
    <property type="project" value="TreeGrafter"/>
</dbReference>
<evidence type="ECO:0000313" key="5">
    <source>
        <dbReference type="Proteomes" id="UP000094487"/>
    </source>
</evidence>
<dbReference type="Proteomes" id="UP000094487">
    <property type="component" value="Unassembled WGS sequence"/>
</dbReference>